<dbReference type="AlphaFoldDB" id="A0AAD7EWF3"/>
<keyword evidence="3" id="KW-1185">Reference proteome</keyword>
<evidence type="ECO:0000313" key="3">
    <source>
        <dbReference type="Proteomes" id="UP001218218"/>
    </source>
</evidence>
<dbReference type="EMBL" id="JARIHO010000010">
    <property type="protein sequence ID" value="KAJ7354689.1"/>
    <property type="molecule type" value="Genomic_DNA"/>
</dbReference>
<proteinExistence type="predicted"/>
<organism evidence="2 3">
    <name type="scientific">Mycena albidolilacea</name>
    <dbReference type="NCBI Taxonomy" id="1033008"/>
    <lineage>
        <taxon>Eukaryota</taxon>
        <taxon>Fungi</taxon>
        <taxon>Dikarya</taxon>
        <taxon>Basidiomycota</taxon>
        <taxon>Agaricomycotina</taxon>
        <taxon>Agaricomycetes</taxon>
        <taxon>Agaricomycetidae</taxon>
        <taxon>Agaricales</taxon>
        <taxon>Marasmiineae</taxon>
        <taxon>Mycenaceae</taxon>
        <taxon>Mycena</taxon>
    </lineage>
</organism>
<name>A0AAD7EWF3_9AGAR</name>
<gene>
    <name evidence="2" type="ORF">DFH08DRAFT_985518</name>
</gene>
<evidence type="ECO:0000256" key="1">
    <source>
        <dbReference type="SAM" id="MobiDB-lite"/>
    </source>
</evidence>
<evidence type="ECO:0000313" key="2">
    <source>
        <dbReference type="EMBL" id="KAJ7354689.1"/>
    </source>
</evidence>
<feature type="compositionally biased region" description="Polar residues" evidence="1">
    <location>
        <begin position="161"/>
        <end position="173"/>
    </location>
</feature>
<comment type="caution">
    <text evidence="2">The sequence shown here is derived from an EMBL/GenBank/DDBJ whole genome shotgun (WGS) entry which is preliminary data.</text>
</comment>
<sequence>MAPEWSQDIAQLYYNMGCHPKHCPKKRHPNAWEAFARARSWGGEEWEKCTEGLITLEEEWNFPAKGLLAAPNSAEERPREPAGWKQGEGGWLDPTAVAVAEWEDLGKMVGRNGVLLYMGALLWWGEAANADRNRDVTLSAWKLAVDDVAHVLERAKEAVGSGSQKSTASNGKGASSAKRKTRTATPKSTPGKENTTAATNGRILGSDAKYAPRLRDVKSGCEAVGRGGETQREFKSQKKCDVPLEDEEDLEAKFAKMFAVVKARGYSLFVAVDNYDAPTRTLTRVARDAASIYQDVPTPREIEQLLDSCFWGPLMAATDVVHKMCVMGTLLINYPTLENLDPDAALNLQSACGFTEEEALHLVRSLLEEAPGTTDLRHLCGQYVFPSAMSEVDINLWSAPDLRPLITIIPMLVHCHMVQL</sequence>
<feature type="compositionally biased region" description="Polar residues" evidence="1">
    <location>
        <begin position="183"/>
        <end position="199"/>
    </location>
</feature>
<dbReference type="Proteomes" id="UP001218218">
    <property type="component" value="Unassembled WGS sequence"/>
</dbReference>
<protein>
    <submittedName>
        <fullName evidence="2">Uncharacterized protein</fullName>
    </submittedName>
</protein>
<reference evidence="2" key="1">
    <citation type="submission" date="2023-03" db="EMBL/GenBank/DDBJ databases">
        <title>Massive genome expansion in bonnet fungi (Mycena s.s.) driven by repeated elements and novel gene families across ecological guilds.</title>
        <authorList>
            <consortium name="Lawrence Berkeley National Laboratory"/>
            <person name="Harder C.B."/>
            <person name="Miyauchi S."/>
            <person name="Viragh M."/>
            <person name="Kuo A."/>
            <person name="Thoen E."/>
            <person name="Andreopoulos B."/>
            <person name="Lu D."/>
            <person name="Skrede I."/>
            <person name="Drula E."/>
            <person name="Henrissat B."/>
            <person name="Morin E."/>
            <person name="Kohler A."/>
            <person name="Barry K."/>
            <person name="LaButti K."/>
            <person name="Morin E."/>
            <person name="Salamov A."/>
            <person name="Lipzen A."/>
            <person name="Mereny Z."/>
            <person name="Hegedus B."/>
            <person name="Baldrian P."/>
            <person name="Stursova M."/>
            <person name="Weitz H."/>
            <person name="Taylor A."/>
            <person name="Grigoriev I.V."/>
            <person name="Nagy L.G."/>
            <person name="Martin F."/>
            <person name="Kauserud H."/>
        </authorList>
    </citation>
    <scope>NUCLEOTIDE SEQUENCE</scope>
    <source>
        <strain evidence="2">CBHHK002</strain>
    </source>
</reference>
<accession>A0AAD7EWF3</accession>
<feature type="region of interest" description="Disordered" evidence="1">
    <location>
        <begin position="156"/>
        <end position="202"/>
    </location>
</feature>